<comment type="caution">
    <text evidence="7">The sequence shown here is derived from an EMBL/GenBank/DDBJ whole genome shotgun (WGS) entry which is preliminary data.</text>
</comment>
<dbReference type="PROSITE" id="PS51221">
    <property type="entry name" value="TTL"/>
    <property type="match status" value="1"/>
</dbReference>
<keyword evidence="5" id="KW-0067">ATP-binding</keyword>
<evidence type="ECO:0000313" key="8">
    <source>
        <dbReference type="Proteomes" id="UP001266305"/>
    </source>
</evidence>
<keyword evidence="2" id="KW-0963">Cytoplasm</keyword>
<dbReference type="Pfam" id="PF03133">
    <property type="entry name" value="TTL"/>
    <property type="match status" value="1"/>
</dbReference>
<dbReference type="Gene3D" id="3.30.1490.20">
    <property type="entry name" value="ATP-grasp fold, A domain"/>
    <property type="match status" value="1"/>
</dbReference>
<keyword evidence="4" id="KW-0547">Nucleotide-binding</keyword>
<evidence type="ECO:0000256" key="1">
    <source>
        <dbReference type="ARBA" id="ARBA00004611"/>
    </source>
</evidence>
<evidence type="ECO:0000256" key="6">
    <source>
        <dbReference type="ARBA" id="ARBA00048944"/>
    </source>
</evidence>
<evidence type="ECO:0000313" key="7">
    <source>
        <dbReference type="EMBL" id="KAK2091491.1"/>
    </source>
</evidence>
<accession>A0ABQ9U3V5</accession>
<dbReference type="EMBL" id="JASSZA010000016">
    <property type="protein sequence ID" value="KAK2091491.1"/>
    <property type="molecule type" value="Genomic_DNA"/>
</dbReference>
<dbReference type="PANTHER" id="PTHR45870">
    <property type="entry name" value="TUBULIN MONOGLYCYLASE TTLL3"/>
    <property type="match status" value="1"/>
</dbReference>
<dbReference type="PANTHER" id="PTHR45870:SF1">
    <property type="entry name" value="TUBULIN MONOGLYCYLASE TTLL3"/>
    <property type="match status" value="1"/>
</dbReference>
<protein>
    <submittedName>
        <fullName evidence="7">Tubulin monoglycylase ttll3</fullName>
    </submittedName>
</protein>
<sequence length="206" mass="23374">MDIDKDLEAPLYLSPKDWSLFLQRYYQVVHEGAELRYHDTQVQHCEDILQQLRAVVPQINMEGDRNIWIVKPGAKSRGRGIMCMDHLEEILKLVNGKPMVMDSKWVVQKYIERPLLIFGTKFDLRQWFLVSAPVQQFHPEAPGELMPSASTAASRQHVVQPEVPGSPAGDGGPKCLVHRHRAWHEECCDPCTSDLPGHCAVSEGQL</sequence>
<evidence type="ECO:0000256" key="5">
    <source>
        <dbReference type="ARBA" id="ARBA00022840"/>
    </source>
</evidence>
<comment type="subcellular location">
    <subcellularLocation>
        <location evidence="1">Cytoplasm</location>
        <location evidence="1">Cytoskeleton</location>
        <location evidence="1">Flagellum axoneme</location>
    </subcellularLocation>
</comment>
<comment type="catalytic activity">
    <reaction evidence="6">
        <text>L-glutamyl-[protein] + glycine + ATP = glycyl-L-glutamyl-[protein] + ADP + phosphate + H(+)</text>
        <dbReference type="Rhea" id="RHEA:67180"/>
        <dbReference type="Rhea" id="RHEA-COMP:10208"/>
        <dbReference type="Rhea" id="RHEA-COMP:17207"/>
        <dbReference type="ChEBI" id="CHEBI:15378"/>
        <dbReference type="ChEBI" id="CHEBI:29973"/>
        <dbReference type="ChEBI" id="CHEBI:30616"/>
        <dbReference type="ChEBI" id="CHEBI:43474"/>
        <dbReference type="ChEBI" id="CHEBI:57305"/>
        <dbReference type="ChEBI" id="CHEBI:167890"/>
        <dbReference type="ChEBI" id="CHEBI:456216"/>
    </reaction>
    <physiologicalReaction direction="left-to-right" evidence="6">
        <dbReference type="Rhea" id="RHEA:67181"/>
    </physiologicalReaction>
</comment>
<keyword evidence="8" id="KW-1185">Reference proteome</keyword>
<dbReference type="InterPro" id="IPR051437">
    <property type="entry name" value="TTLL_monoglycylase"/>
</dbReference>
<organism evidence="7 8">
    <name type="scientific">Saguinus oedipus</name>
    <name type="common">Cotton-top tamarin</name>
    <name type="synonym">Oedipomidas oedipus</name>
    <dbReference type="NCBI Taxonomy" id="9490"/>
    <lineage>
        <taxon>Eukaryota</taxon>
        <taxon>Metazoa</taxon>
        <taxon>Chordata</taxon>
        <taxon>Craniata</taxon>
        <taxon>Vertebrata</taxon>
        <taxon>Euteleostomi</taxon>
        <taxon>Mammalia</taxon>
        <taxon>Eutheria</taxon>
        <taxon>Euarchontoglires</taxon>
        <taxon>Primates</taxon>
        <taxon>Haplorrhini</taxon>
        <taxon>Platyrrhini</taxon>
        <taxon>Cebidae</taxon>
        <taxon>Callitrichinae</taxon>
        <taxon>Saguinus</taxon>
    </lineage>
</organism>
<keyword evidence="3" id="KW-0436">Ligase</keyword>
<dbReference type="SUPFAM" id="SSF56059">
    <property type="entry name" value="Glutathione synthetase ATP-binding domain-like"/>
    <property type="match status" value="1"/>
</dbReference>
<evidence type="ECO:0000256" key="3">
    <source>
        <dbReference type="ARBA" id="ARBA00022598"/>
    </source>
</evidence>
<evidence type="ECO:0000256" key="4">
    <source>
        <dbReference type="ARBA" id="ARBA00022741"/>
    </source>
</evidence>
<evidence type="ECO:0000256" key="2">
    <source>
        <dbReference type="ARBA" id="ARBA00022490"/>
    </source>
</evidence>
<gene>
    <name evidence="7" type="primary">TTLL3</name>
    <name evidence="7" type="ORF">P7K49_030775</name>
</gene>
<reference evidence="7 8" key="1">
    <citation type="submission" date="2023-05" db="EMBL/GenBank/DDBJ databases">
        <title>B98-5 Cell Line De Novo Hybrid Assembly: An Optical Mapping Approach.</title>
        <authorList>
            <person name="Kananen K."/>
            <person name="Auerbach J.A."/>
            <person name="Kautto E."/>
            <person name="Blachly J.S."/>
        </authorList>
    </citation>
    <scope>NUCLEOTIDE SEQUENCE [LARGE SCALE GENOMIC DNA]</scope>
    <source>
        <strain evidence="7">B95-8</strain>
        <tissue evidence="7">Cell line</tissue>
    </source>
</reference>
<dbReference type="InterPro" id="IPR004344">
    <property type="entry name" value="TTL/TTLL_fam"/>
</dbReference>
<dbReference type="InterPro" id="IPR013815">
    <property type="entry name" value="ATP_grasp_subdomain_1"/>
</dbReference>
<proteinExistence type="predicted"/>
<dbReference type="Proteomes" id="UP001266305">
    <property type="component" value="Unassembled WGS sequence"/>
</dbReference>
<name>A0ABQ9U3V5_SAGOE</name>